<dbReference type="eggNOG" id="COG1787">
    <property type="taxonomic scope" value="Bacteria"/>
</dbReference>
<organism evidence="5 6">
    <name type="scientific">Leadbetterella byssophila (strain DSM 17132 / JCM 16389 / KACC 11308 / NBRC 106382 / 4M15)</name>
    <dbReference type="NCBI Taxonomy" id="649349"/>
    <lineage>
        <taxon>Bacteria</taxon>
        <taxon>Pseudomonadati</taxon>
        <taxon>Bacteroidota</taxon>
        <taxon>Cytophagia</taxon>
        <taxon>Cytophagales</taxon>
        <taxon>Leadbetterellaceae</taxon>
        <taxon>Leadbetterella</taxon>
    </lineage>
</organism>
<keyword evidence="5" id="KW-0378">Hydrolase</keyword>
<keyword evidence="5" id="KW-0255">Endonuclease</keyword>
<dbReference type="GO" id="GO:0004519">
    <property type="term" value="F:endonuclease activity"/>
    <property type="evidence" value="ECO:0007669"/>
    <property type="project" value="UniProtKB-KW"/>
</dbReference>
<reference key="1">
    <citation type="submission" date="2010-11" db="EMBL/GenBank/DDBJ databases">
        <title>The complete genome of Leadbetterella byssophila DSM 17132.</title>
        <authorList>
            <consortium name="US DOE Joint Genome Institute (JGI-PGF)"/>
            <person name="Lucas S."/>
            <person name="Copeland A."/>
            <person name="Lapidus A."/>
            <person name="Glavina del Rio T."/>
            <person name="Dalin E."/>
            <person name="Tice H."/>
            <person name="Bruce D."/>
            <person name="Goodwin L."/>
            <person name="Pitluck S."/>
            <person name="Kyrpides N."/>
            <person name="Mavromatis K."/>
            <person name="Ivanova N."/>
            <person name="Teshima H."/>
            <person name="Brettin T."/>
            <person name="Detter J.C."/>
            <person name="Han C."/>
            <person name="Tapia R."/>
            <person name="Land M."/>
            <person name="Hauser L."/>
            <person name="Markowitz V."/>
            <person name="Cheng J.-F."/>
            <person name="Hugenholtz P."/>
            <person name="Woyke T."/>
            <person name="Wu D."/>
            <person name="Tindall B."/>
            <person name="Pomrenke H.G."/>
            <person name="Brambilla E."/>
            <person name="Klenk H.-P."/>
            <person name="Eisen J.A."/>
        </authorList>
    </citation>
    <scope>NUCLEOTIDE SEQUENCE [LARGE SCALE GENOMIC DNA]</scope>
    <source>
        <strain>DSM 17132</strain>
    </source>
</reference>
<dbReference type="EMBL" id="CP002305">
    <property type="protein sequence ID" value="ADQ19147.1"/>
    <property type="molecule type" value="Genomic_DNA"/>
</dbReference>
<evidence type="ECO:0000259" key="4">
    <source>
        <dbReference type="PROSITE" id="PS51161"/>
    </source>
</evidence>
<dbReference type="GO" id="GO:0009307">
    <property type="term" value="P:DNA restriction-modification system"/>
    <property type="evidence" value="ECO:0007669"/>
    <property type="project" value="InterPro"/>
</dbReference>
<evidence type="ECO:0000256" key="3">
    <source>
        <dbReference type="PROSITE-ProRule" id="PRU00492"/>
    </source>
</evidence>
<dbReference type="KEGG" id="lby:Lbys_3499"/>
<dbReference type="InterPro" id="IPR007560">
    <property type="entry name" value="Restrct_endonuc_IV_Mrr"/>
</dbReference>
<dbReference type="Pfam" id="PF04471">
    <property type="entry name" value="Mrr_cat"/>
    <property type="match status" value="1"/>
</dbReference>
<dbReference type="InterPro" id="IPR011856">
    <property type="entry name" value="tRNA_endonuc-like_dom_sf"/>
</dbReference>
<name>E4RYL7_LEAB4</name>
<evidence type="ECO:0000256" key="2">
    <source>
        <dbReference type="ARBA" id="ARBA00022840"/>
    </source>
</evidence>
<keyword evidence="6" id="KW-1185">Reference proteome</keyword>
<dbReference type="GO" id="GO:0005524">
    <property type="term" value="F:ATP binding"/>
    <property type="evidence" value="ECO:0007669"/>
    <property type="project" value="UniProtKB-UniRule"/>
</dbReference>
<dbReference type="Proteomes" id="UP000007435">
    <property type="component" value="Chromosome"/>
</dbReference>
<dbReference type="GO" id="GO:0003677">
    <property type="term" value="F:DNA binding"/>
    <property type="evidence" value="ECO:0007669"/>
    <property type="project" value="InterPro"/>
</dbReference>
<dbReference type="PROSITE" id="PS51161">
    <property type="entry name" value="ATP_CONE"/>
    <property type="match status" value="1"/>
</dbReference>
<keyword evidence="2 3" id="KW-0067">ATP-binding</keyword>
<evidence type="ECO:0000313" key="5">
    <source>
        <dbReference type="EMBL" id="ADQ19147.1"/>
    </source>
</evidence>
<dbReference type="InterPro" id="IPR011335">
    <property type="entry name" value="Restrct_endonuc-II-like"/>
</dbReference>
<sequence>MKLIKDNGEETQFDKERFRTSLLKSGASVLQVEEVLENILGRIYEGMRTRELYQWAHQLLQEKSHALAARYSLKKALMELGPAGYYFEKWIAKFLEHLGFRTMHSQHIKGHAVTHEADVIAEKDGQLVWIECKFRNTGEAKISVTTPMYVLSRVKDICDKKFHFWGEELEFTRGMLVTNSYFTQDSIDFSKYYGLELLSWDHPEGKSIKSLTDQKMLYPITCLTTLSKEEKEKLLSKNIILVKELEQHEFVASRPELRKEICELLGKA</sequence>
<reference evidence="5 6" key="2">
    <citation type="journal article" date="2011" name="Stand. Genomic Sci.">
        <title>Complete genome sequence of Leadbetterella byssophila type strain (4M15).</title>
        <authorList>
            <person name="Abt B."/>
            <person name="Teshima H."/>
            <person name="Lucas S."/>
            <person name="Lapidus A."/>
            <person name="Del Rio T.G."/>
            <person name="Nolan M."/>
            <person name="Tice H."/>
            <person name="Cheng J.F."/>
            <person name="Pitluck S."/>
            <person name="Liolios K."/>
            <person name="Pagani I."/>
            <person name="Ivanova N."/>
            <person name="Mavromatis K."/>
            <person name="Pati A."/>
            <person name="Tapia R."/>
            <person name="Han C."/>
            <person name="Goodwin L."/>
            <person name="Chen A."/>
            <person name="Palaniappan K."/>
            <person name="Land M."/>
            <person name="Hauser L."/>
            <person name="Chang Y.J."/>
            <person name="Jeffries C.D."/>
            <person name="Rohde M."/>
            <person name="Goker M."/>
            <person name="Tindall B.J."/>
            <person name="Detter J.C."/>
            <person name="Woyke T."/>
            <person name="Bristow J."/>
            <person name="Eisen J.A."/>
            <person name="Markowitz V."/>
            <person name="Hugenholtz P."/>
            <person name="Klenk H.P."/>
            <person name="Kyrpides N.C."/>
        </authorList>
    </citation>
    <scope>NUCLEOTIDE SEQUENCE [LARGE SCALE GENOMIC DNA]</scope>
    <source>
        <strain evidence="6">DSM 17132 / JCM 16389 / KACC 11308 / NBRC 106382 / 4M15</strain>
    </source>
</reference>
<dbReference type="Gene3D" id="3.40.1350.10">
    <property type="match status" value="1"/>
</dbReference>
<evidence type="ECO:0000313" key="6">
    <source>
        <dbReference type="Proteomes" id="UP000007435"/>
    </source>
</evidence>
<protein>
    <submittedName>
        <fullName evidence="5">Restriction endonuclease</fullName>
    </submittedName>
</protein>
<dbReference type="STRING" id="649349.Lbys_3499"/>
<evidence type="ECO:0000256" key="1">
    <source>
        <dbReference type="ARBA" id="ARBA00022741"/>
    </source>
</evidence>
<dbReference type="AlphaFoldDB" id="E4RYL7"/>
<accession>E4RYL7</accession>
<dbReference type="RefSeq" id="WP_013410170.1">
    <property type="nucleotide sequence ID" value="NC_014655.1"/>
</dbReference>
<dbReference type="InterPro" id="IPR005144">
    <property type="entry name" value="ATP-cone_dom"/>
</dbReference>
<dbReference type="OrthoDB" id="320396at2"/>
<gene>
    <name evidence="5" type="ordered locus">Lbys_3499</name>
</gene>
<proteinExistence type="predicted"/>
<keyword evidence="1 3" id="KW-0547">Nucleotide-binding</keyword>
<feature type="domain" description="ATP-cone" evidence="4">
    <location>
        <begin position="1"/>
        <end position="82"/>
    </location>
</feature>
<dbReference type="SUPFAM" id="SSF52980">
    <property type="entry name" value="Restriction endonuclease-like"/>
    <property type="match status" value="1"/>
</dbReference>
<dbReference type="HOGENOM" id="CLU_086368_0_0_10"/>
<keyword evidence="5" id="KW-0540">Nuclease</keyword>